<dbReference type="RefSeq" id="XP_046052716.1">
    <property type="nucleotide sequence ID" value="XM_046192028.1"/>
</dbReference>
<accession>A0A9P9HNE7</accession>
<protein>
    <submittedName>
        <fullName evidence="1">Uncharacterized protein</fullName>
    </submittedName>
</protein>
<dbReference type="AlphaFoldDB" id="A0A9P9HNE7"/>
<comment type="caution">
    <text evidence="1">The sequence shown here is derived from an EMBL/GenBank/DDBJ whole genome shotgun (WGS) entry which is preliminary data.</text>
</comment>
<dbReference type="GeneID" id="70221982"/>
<evidence type="ECO:0000313" key="1">
    <source>
        <dbReference type="EMBL" id="KAH7260839.1"/>
    </source>
</evidence>
<sequence length="94" mass="10449">MVSLSSLGSPRLRSSARFLWHFANRHGRNSYGTAELGLVSFSHSIIALVRHLLPRNLVTCPEKDHGLDGHGGVTPLAAPRCSWFLWETLAWPCQ</sequence>
<reference evidence="1" key="1">
    <citation type="journal article" date="2021" name="Nat. Commun.">
        <title>Genetic determinants of endophytism in the Arabidopsis root mycobiome.</title>
        <authorList>
            <person name="Mesny F."/>
            <person name="Miyauchi S."/>
            <person name="Thiergart T."/>
            <person name="Pickel B."/>
            <person name="Atanasova L."/>
            <person name="Karlsson M."/>
            <person name="Huettel B."/>
            <person name="Barry K.W."/>
            <person name="Haridas S."/>
            <person name="Chen C."/>
            <person name="Bauer D."/>
            <person name="Andreopoulos W."/>
            <person name="Pangilinan J."/>
            <person name="LaButti K."/>
            <person name="Riley R."/>
            <person name="Lipzen A."/>
            <person name="Clum A."/>
            <person name="Drula E."/>
            <person name="Henrissat B."/>
            <person name="Kohler A."/>
            <person name="Grigoriev I.V."/>
            <person name="Martin F.M."/>
            <person name="Hacquard S."/>
        </authorList>
    </citation>
    <scope>NUCLEOTIDE SEQUENCE</scope>
    <source>
        <strain evidence="1">MPI-CAGE-AT-0023</strain>
    </source>
</reference>
<keyword evidence="2" id="KW-1185">Reference proteome</keyword>
<dbReference type="EMBL" id="JAGMUX010000004">
    <property type="protein sequence ID" value="KAH7260839.1"/>
    <property type="molecule type" value="Genomic_DNA"/>
</dbReference>
<proteinExistence type="predicted"/>
<gene>
    <name evidence="1" type="ORF">BKA55DRAFT_559854</name>
</gene>
<organism evidence="1 2">
    <name type="scientific">Fusarium redolens</name>
    <dbReference type="NCBI Taxonomy" id="48865"/>
    <lineage>
        <taxon>Eukaryota</taxon>
        <taxon>Fungi</taxon>
        <taxon>Dikarya</taxon>
        <taxon>Ascomycota</taxon>
        <taxon>Pezizomycotina</taxon>
        <taxon>Sordariomycetes</taxon>
        <taxon>Hypocreomycetidae</taxon>
        <taxon>Hypocreales</taxon>
        <taxon>Nectriaceae</taxon>
        <taxon>Fusarium</taxon>
        <taxon>Fusarium redolens species complex</taxon>
    </lineage>
</organism>
<dbReference type="Proteomes" id="UP000720189">
    <property type="component" value="Unassembled WGS sequence"/>
</dbReference>
<name>A0A9P9HNE7_FUSRE</name>
<evidence type="ECO:0000313" key="2">
    <source>
        <dbReference type="Proteomes" id="UP000720189"/>
    </source>
</evidence>